<sequence>MVTLSDYVFEGHIGPFCAGSGFAYVVRKKDDPERTSYALKLSKLDRISDAKGLDFITHLLNEVRLSRQLQHPNIMPILSTFVDGSNLCSLSPHMDYRSAADLISQYFCEGLPEVAICYIMKRILKAVEYLHQNGFIHRNIRAGHIMLSSSGSVALAGLGHACVLSNGIASPRTSVHDFPSTSSRSLLWLAPEILAQNLDGYNEKSDIYSVGLTCCEMANGNVPYADLPNTLLLLQKLTGPSPCLLDASTVDAADAMLEGQTKDSGVGDSDVADLGSSLQHKSKRQDFHRRMFSASFHAVVNEALTLNPRNRPSARELLTRSFFRKSLMSSFHNKNKAFSLSSMLRGIPPPKPDQQDGGEGSDDCPHNEPKGLLNQVVGSRHPVITMTSFDASLEDLVWDF</sequence>
<reference evidence="2" key="1">
    <citation type="submission" date="2020-11" db="EMBL/GenBank/DDBJ databases">
        <authorList>
            <person name="Tran Van P."/>
        </authorList>
    </citation>
    <scope>NUCLEOTIDE SEQUENCE</scope>
</reference>
<dbReference type="GO" id="GO:0005524">
    <property type="term" value="F:ATP binding"/>
    <property type="evidence" value="ECO:0007669"/>
    <property type="project" value="InterPro"/>
</dbReference>
<dbReference type="AlphaFoldDB" id="A0A7R8ZMJ9"/>
<accession>A0A7R8ZMJ9</accession>
<dbReference type="InterPro" id="IPR000719">
    <property type="entry name" value="Prot_kinase_dom"/>
</dbReference>
<dbReference type="Gene3D" id="3.30.200.20">
    <property type="entry name" value="Phosphorylase Kinase, domain 1"/>
    <property type="match status" value="1"/>
</dbReference>
<dbReference type="OrthoDB" id="840771at2759"/>
<dbReference type="PANTHER" id="PTHR48014">
    <property type="entry name" value="SERINE/THREONINE-PROTEIN KINASE FRAY2"/>
    <property type="match status" value="1"/>
</dbReference>
<protein>
    <submittedName>
        <fullName evidence="2">Uncharacterized protein</fullName>
    </submittedName>
</protein>
<dbReference type="GO" id="GO:1902554">
    <property type="term" value="C:serine/threonine protein kinase complex"/>
    <property type="evidence" value="ECO:0007669"/>
    <property type="project" value="TreeGrafter"/>
</dbReference>
<dbReference type="PANTHER" id="PTHR48014:SF21">
    <property type="entry name" value="SERINE_THREONINE-PROTEIN KINASE FRAY2"/>
    <property type="match status" value="1"/>
</dbReference>
<dbReference type="GO" id="GO:0006611">
    <property type="term" value="P:protein export from nucleus"/>
    <property type="evidence" value="ECO:0007669"/>
    <property type="project" value="TreeGrafter"/>
</dbReference>
<dbReference type="InterPro" id="IPR047173">
    <property type="entry name" value="STRAD_A/B-like"/>
</dbReference>
<gene>
    <name evidence="2" type="ORF">CTOB1V02_LOCUS2840</name>
</gene>
<dbReference type="EMBL" id="OB660459">
    <property type="protein sequence ID" value="CAD7224888.1"/>
    <property type="molecule type" value="Genomic_DNA"/>
</dbReference>
<name>A0A7R8ZMJ9_9CRUS</name>
<dbReference type="GO" id="GO:0043539">
    <property type="term" value="F:protein serine/threonine kinase activator activity"/>
    <property type="evidence" value="ECO:0007669"/>
    <property type="project" value="InterPro"/>
</dbReference>
<organism evidence="2">
    <name type="scientific">Cyprideis torosa</name>
    <dbReference type="NCBI Taxonomy" id="163714"/>
    <lineage>
        <taxon>Eukaryota</taxon>
        <taxon>Metazoa</taxon>
        <taxon>Ecdysozoa</taxon>
        <taxon>Arthropoda</taxon>
        <taxon>Crustacea</taxon>
        <taxon>Oligostraca</taxon>
        <taxon>Ostracoda</taxon>
        <taxon>Podocopa</taxon>
        <taxon>Podocopida</taxon>
        <taxon>Cytherocopina</taxon>
        <taxon>Cytheroidea</taxon>
        <taxon>Cytherideidae</taxon>
        <taxon>Cyprideis</taxon>
    </lineage>
</organism>
<proteinExistence type="inferred from homology"/>
<dbReference type="InterPro" id="IPR011009">
    <property type="entry name" value="Kinase-like_dom_sf"/>
</dbReference>
<dbReference type="SUPFAM" id="SSF56112">
    <property type="entry name" value="Protein kinase-like (PK-like)"/>
    <property type="match status" value="1"/>
</dbReference>
<evidence type="ECO:0000313" key="2">
    <source>
        <dbReference type="EMBL" id="CAD7224888.1"/>
    </source>
</evidence>
<comment type="similarity">
    <text evidence="1">Belongs to the protein kinase superfamily. STE Ser/Thr protein kinase family. STE20 subfamily.</text>
</comment>
<dbReference type="Gene3D" id="1.10.510.10">
    <property type="entry name" value="Transferase(Phosphotransferase) domain 1"/>
    <property type="match status" value="1"/>
</dbReference>
<dbReference type="GO" id="GO:0004672">
    <property type="term" value="F:protein kinase activity"/>
    <property type="evidence" value="ECO:0007669"/>
    <property type="project" value="InterPro"/>
</dbReference>
<dbReference type="PROSITE" id="PS50011">
    <property type="entry name" value="PROTEIN_KINASE_DOM"/>
    <property type="match status" value="1"/>
</dbReference>
<dbReference type="Pfam" id="PF00069">
    <property type="entry name" value="Pkinase"/>
    <property type="match status" value="1"/>
</dbReference>
<evidence type="ECO:0000256" key="1">
    <source>
        <dbReference type="ARBA" id="ARBA00008874"/>
    </source>
</evidence>